<dbReference type="AlphaFoldDB" id="A0AAP0I5V5"/>
<evidence type="ECO:0000313" key="1">
    <source>
        <dbReference type="EMBL" id="KAK9109221.1"/>
    </source>
</evidence>
<name>A0AAP0I5V5_9MAGN</name>
<protein>
    <submittedName>
        <fullName evidence="1">Uncharacterized protein</fullName>
    </submittedName>
</protein>
<dbReference type="EMBL" id="JBBNAE010000007">
    <property type="protein sequence ID" value="KAK9109221.1"/>
    <property type="molecule type" value="Genomic_DNA"/>
</dbReference>
<gene>
    <name evidence="1" type="ORF">Sjap_017281</name>
</gene>
<organism evidence="1 2">
    <name type="scientific">Stephania japonica</name>
    <dbReference type="NCBI Taxonomy" id="461633"/>
    <lineage>
        <taxon>Eukaryota</taxon>
        <taxon>Viridiplantae</taxon>
        <taxon>Streptophyta</taxon>
        <taxon>Embryophyta</taxon>
        <taxon>Tracheophyta</taxon>
        <taxon>Spermatophyta</taxon>
        <taxon>Magnoliopsida</taxon>
        <taxon>Ranunculales</taxon>
        <taxon>Menispermaceae</taxon>
        <taxon>Menispermoideae</taxon>
        <taxon>Cissampelideae</taxon>
        <taxon>Stephania</taxon>
    </lineage>
</organism>
<reference evidence="1 2" key="1">
    <citation type="submission" date="2024-01" db="EMBL/GenBank/DDBJ databases">
        <title>Genome assemblies of Stephania.</title>
        <authorList>
            <person name="Yang L."/>
        </authorList>
    </citation>
    <scope>NUCLEOTIDE SEQUENCE [LARGE SCALE GENOMIC DNA]</scope>
    <source>
        <strain evidence="1">QJT</strain>
        <tissue evidence="1">Leaf</tissue>
    </source>
</reference>
<dbReference type="Proteomes" id="UP001417504">
    <property type="component" value="Unassembled WGS sequence"/>
</dbReference>
<sequence length="132" mass="15412">MKKDGEVEMWLLSDKNDEFEWEKRLTLSLQKIVKENWNIMSKICEELNIEERNEVVKAFCSSPLRLSSALFGVPLIPLHPHPSPSPDLDLFLGNEDFATRREMKWKKGYAQRRKCLSARCFVGFVILLTVKQ</sequence>
<keyword evidence="2" id="KW-1185">Reference proteome</keyword>
<comment type="caution">
    <text evidence="1">The sequence shown here is derived from an EMBL/GenBank/DDBJ whole genome shotgun (WGS) entry which is preliminary data.</text>
</comment>
<accession>A0AAP0I5V5</accession>
<evidence type="ECO:0000313" key="2">
    <source>
        <dbReference type="Proteomes" id="UP001417504"/>
    </source>
</evidence>
<proteinExistence type="predicted"/>